<comment type="function">
    <text evidence="24">Lysosomal dipeptide uniporter that selectively exports lysine, arginine or histidine-containing dipeptides with a net positive charge from the lysosome lumen into the cytosol. Could play a role in a specific type of protein O-glycosylation indirectly regulating macrophages migration and tissue invasion. Also essential for liver homeostasis.</text>
</comment>
<keyword evidence="5 26" id="KW-0812">Transmembrane</keyword>
<dbReference type="AlphaFoldDB" id="A0AA35G7H0"/>
<dbReference type="GO" id="GO:0005886">
    <property type="term" value="C:plasma membrane"/>
    <property type="evidence" value="ECO:0007669"/>
    <property type="project" value="UniProtKB-SubCell"/>
</dbReference>
<evidence type="ECO:0000256" key="26">
    <source>
        <dbReference type="SAM" id="Phobius"/>
    </source>
</evidence>
<comment type="catalytic activity">
    <reaction evidence="9">
        <text>L-lysyl-L-alanine(out) = L-lysyl-L-alanine(in)</text>
        <dbReference type="Rhea" id="RHEA:79399"/>
        <dbReference type="ChEBI" id="CHEBI:229954"/>
    </reaction>
</comment>
<evidence type="ECO:0000256" key="7">
    <source>
        <dbReference type="ARBA" id="ARBA00023136"/>
    </source>
</evidence>
<accession>A0AA35G7H0</accession>
<evidence type="ECO:0000256" key="4">
    <source>
        <dbReference type="ARBA" id="ARBA00022448"/>
    </source>
</evidence>
<keyword evidence="7 26" id="KW-0472">Membrane</keyword>
<feature type="transmembrane region" description="Helical" evidence="26">
    <location>
        <begin position="31"/>
        <end position="48"/>
    </location>
</feature>
<evidence type="ECO:0000256" key="12">
    <source>
        <dbReference type="ARBA" id="ARBA00044884"/>
    </source>
</evidence>
<evidence type="ECO:0000256" key="6">
    <source>
        <dbReference type="ARBA" id="ARBA00022989"/>
    </source>
</evidence>
<evidence type="ECO:0000313" key="29">
    <source>
        <dbReference type="Proteomes" id="UP001163687"/>
    </source>
</evidence>
<evidence type="ECO:0000313" key="28">
    <source>
        <dbReference type="EMBL" id="BDG59313.1"/>
    </source>
</evidence>
<protein>
    <recommendedName>
        <fullName evidence="22">Lysosomal dipeptide transporter MFSD1</fullName>
    </recommendedName>
    <alternativeName>
        <fullName evidence="23">Major facilitator superfamily domain-containing protein 1</fullName>
    </alternativeName>
</protein>
<comment type="catalytic activity">
    <reaction evidence="18">
        <text>L-arginyl-glycine(out) = L-arginyl-glycine(in)</text>
        <dbReference type="Rhea" id="RHEA:79391"/>
        <dbReference type="ChEBI" id="CHEBI:229955"/>
    </reaction>
</comment>
<sequence length="171" mass="18278">MSTWGMVLAGVGALAIASAPSAPLLYAGRALSGLGLSVLFVAVARVVADWFEPGEFSTLSGLSSGVSHVGAVVATIPLAWAIERFSWRPTASFIGAMSLAMAAVSWWSVRDRAKATRLTFHQLPPAIASVVRNPHTWPPMLVFVGLYAPYLAFTGTWGIAYLMHVYDLTRE</sequence>
<evidence type="ECO:0000256" key="14">
    <source>
        <dbReference type="ARBA" id="ARBA00044893"/>
    </source>
</evidence>
<evidence type="ECO:0000256" key="17">
    <source>
        <dbReference type="ARBA" id="ARBA00044900"/>
    </source>
</evidence>
<evidence type="ECO:0000256" key="3">
    <source>
        <dbReference type="ARBA" id="ARBA00008335"/>
    </source>
</evidence>
<evidence type="ECO:0000256" key="18">
    <source>
        <dbReference type="ARBA" id="ARBA00044903"/>
    </source>
</evidence>
<evidence type="ECO:0000256" key="5">
    <source>
        <dbReference type="ARBA" id="ARBA00022692"/>
    </source>
</evidence>
<comment type="catalytic activity">
    <reaction evidence="16">
        <text>L-arginyl-L-alpha-amino acid(out) = L-arginyl-L-alpha-amino acid(in)</text>
        <dbReference type="Rhea" id="RHEA:79371"/>
        <dbReference type="ChEBI" id="CHEBI:84315"/>
    </reaction>
</comment>
<comment type="catalytic activity">
    <reaction evidence="20">
        <text>L-alanyl-L-lysine(out) = L-alanyl-L-lysine(in)</text>
        <dbReference type="Rhea" id="RHEA:79415"/>
        <dbReference type="ChEBI" id="CHEBI:192470"/>
    </reaction>
</comment>
<evidence type="ECO:0000256" key="19">
    <source>
        <dbReference type="ARBA" id="ARBA00044912"/>
    </source>
</evidence>
<comment type="similarity">
    <text evidence="3">Belongs to the major facilitator superfamily.</text>
</comment>
<dbReference type="InterPro" id="IPR036259">
    <property type="entry name" value="MFS_trans_sf"/>
</dbReference>
<dbReference type="Gene3D" id="1.20.1250.20">
    <property type="entry name" value="MFS general substrate transporter like domains"/>
    <property type="match status" value="1"/>
</dbReference>
<evidence type="ECO:0000256" key="21">
    <source>
        <dbReference type="ARBA" id="ARBA00044924"/>
    </source>
</evidence>
<dbReference type="PROSITE" id="PS50850">
    <property type="entry name" value="MFS"/>
    <property type="match status" value="1"/>
</dbReference>
<comment type="catalytic activity">
    <reaction evidence="12">
        <text>L-alpha-aminoacyl-L-histidine(out) = L-alpha-aminoacyl-L-histidine(in)</text>
        <dbReference type="Rhea" id="RHEA:79375"/>
        <dbReference type="ChEBI" id="CHEBI:229967"/>
    </reaction>
</comment>
<feature type="domain" description="Major facilitator superfamily (MFS) profile" evidence="27">
    <location>
        <begin position="1"/>
        <end position="171"/>
    </location>
</feature>
<dbReference type="GO" id="GO:0005765">
    <property type="term" value="C:lysosomal membrane"/>
    <property type="evidence" value="ECO:0007669"/>
    <property type="project" value="UniProtKB-SubCell"/>
</dbReference>
<evidence type="ECO:0000256" key="24">
    <source>
        <dbReference type="ARBA" id="ARBA00045709"/>
    </source>
</evidence>
<comment type="subcellular location">
    <subcellularLocation>
        <location evidence="2">Cell membrane</location>
        <topology evidence="2">Multi-pass membrane protein</topology>
    </subcellularLocation>
    <subcellularLocation>
        <location evidence="1">Lysosome membrane</location>
        <topology evidence="1">Multi-pass membrane protein</topology>
    </subcellularLocation>
</comment>
<name>A0AA35G7H0_9FIRM</name>
<evidence type="ECO:0000256" key="8">
    <source>
        <dbReference type="ARBA" id="ARBA00023228"/>
    </source>
</evidence>
<feature type="transmembrane region" description="Helical" evidence="26">
    <location>
        <begin position="60"/>
        <end position="80"/>
    </location>
</feature>
<comment type="catalytic activity">
    <reaction evidence="11">
        <text>L-alpha-aminoacyl-L-arginine(out) = L-alpha-aminoacyl-L-arginine(in)</text>
        <dbReference type="Rhea" id="RHEA:79367"/>
        <dbReference type="ChEBI" id="CHEBI:229968"/>
    </reaction>
</comment>
<evidence type="ECO:0000259" key="27">
    <source>
        <dbReference type="PROSITE" id="PS50850"/>
    </source>
</evidence>
<dbReference type="SUPFAM" id="SSF103473">
    <property type="entry name" value="MFS general substrate transporter"/>
    <property type="match status" value="1"/>
</dbReference>
<organism evidence="28 29">
    <name type="scientific">Caldinitratiruptor microaerophilus</name>
    <dbReference type="NCBI Taxonomy" id="671077"/>
    <lineage>
        <taxon>Bacteria</taxon>
        <taxon>Bacillati</taxon>
        <taxon>Bacillota</taxon>
        <taxon>Clostridia</taxon>
        <taxon>Eubacteriales</taxon>
        <taxon>Symbiobacteriaceae</taxon>
        <taxon>Caldinitratiruptor</taxon>
    </lineage>
</organism>
<evidence type="ECO:0000256" key="10">
    <source>
        <dbReference type="ARBA" id="ARBA00044878"/>
    </source>
</evidence>
<proteinExistence type="inferred from homology"/>
<evidence type="ECO:0000256" key="9">
    <source>
        <dbReference type="ARBA" id="ARBA00044876"/>
    </source>
</evidence>
<reference evidence="28" key="1">
    <citation type="submission" date="2022-03" db="EMBL/GenBank/DDBJ databases">
        <title>Complete genome sequence of Caldinitratiruptor microaerophilus.</title>
        <authorList>
            <person name="Mukaiyama R."/>
            <person name="Nishiyama T."/>
            <person name="Ueda K."/>
        </authorList>
    </citation>
    <scope>NUCLEOTIDE SEQUENCE</scope>
    <source>
        <strain evidence="28">JCM 16183</strain>
    </source>
</reference>
<dbReference type="KEGG" id="cmic:caldi_04030"/>
<comment type="catalytic activity">
    <reaction evidence="21">
        <text>L-lysyl-glycine(out) = L-lysyl-glycine(in)</text>
        <dbReference type="Rhea" id="RHEA:79407"/>
        <dbReference type="ChEBI" id="CHEBI:191202"/>
    </reaction>
</comment>
<evidence type="ECO:0000256" key="23">
    <source>
        <dbReference type="ARBA" id="ARBA00045018"/>
    </source>
</evidence>
<comment type="catalytic activity">
    <reaction evidence="10">
        <text>L-histidyl-glycine(out) = L-histidyl-glycine(in)</text>
        <dbReference type="Rhea" id="RHEA:79395"/>
        <dbReference type="ChEBI" id="CHEBI:229957"/>
    </reaction>
</comment>
<evidence type="ECO:0000256" key="2">
    <source>
        <dbReference type="ARBA" id="ARBA00004651"/>
    </source>
</evidence>
<comment type="catalytic activity">
    <reaction evidence="15">
        <text>L-aspartyl-L-lysine(out) = L-aspartyl-L-lysine(in)</text>
        <dbReference type="Rhea" id="RHEA:79411"/>
        <dbReference type="ChEBI" id="CHEBI:229953"/>
    </reaction>
</comment>
<evidence type="ECO:0000256" key="11">
    <source>
        <dbReference type="ARBA" id="ARBA00044881"/>
    </source>
</evidence>
<comment type="catalytic activity">
    <reaction evidence="19">
        <text>L-histidyl-L-alpha-amino acid(out) = L-histidyl-L-alpha-amino acid(in)</text>
        <dbReference type="Rhea" id="RHEA:79379"/>
        <dbReference type="ChEBI" id="CHEBI:229964"/>
    </reaction>
</comment>
<keyword evidence="8" id="KW-0458">Lysosome</keyword>
<comment type="catalytic activity">
    <reaction evidence="17">
        <text>L-lysyl-L-lysine(out) = L-lysyl-L-lysine(in)</text>
        <dbReference type="Rhea" id="RHEA:79403"/>
        <dbReference type="ChEBI" id="CHEBI:229956"/>
    </reaction>
</comment>
<dbReference type="Proteomes" id="UP001163687">
    <property type="component" value="Chromosome"/>
</dbReference>
<evidence type="ECO:0000256" key="15">
    <source>
        <dbReference type="ARBA" id="ARBA00044898"/>
    </source>
</evidence>
<evidence type="ECO:0000256" key="13">
    <source>
        <dbReference type="ARBA" id="ARBA00044891"/>
    </source>
</evidence>
<comment type="catalytic activity">
    <reaction evidence="13">
        <text>L-lysyl-L-alpha-amino acid(out) = L-lysyl-L-alpha-amino acid(in)</text>
        <dbReference type="Rhea" id="RHEA:79387"/>
        <dbReference type="ChEBI" id="CHEBI:229965"/>
    </reaction>
</comment>
<evidence type="ECO:0000256" key="25">
    <source>
        <dbReference type="ARBA" id="ARBA00046376"/>
    </source>
</evidence>
<dbReference type="InterPro" id="IPR020846">
    <property type="entry name" value="MFS_dom"/>
</dbReference>
<feature type="transmembrane region" description="Helical" evidence="26">
    <location>
        <begin position="92"/>
        <end position="109"/>
    </location>
</feature>
<dbReference type="InterPro" id="IPR052187">
    <property type="entry name" value="MFSD1"/>
</dbReference>
<keyword evidence="4" id="KW-0813">Transport</keyword>
<dbReference type="PANTHER" id="PTHR23512">
    <property type="entry name" value="MAJOR FACILITATOR SUPERFAMILY DOMAIN-CONTAINING PROTEIN 1"/>
    <property type="match status" value="1"/>
</dbReference>
<keyword evidence="29" id="KW-1185">Reference proteome</keyword>
<dbReference type="GO" id="GO:0022857">
    <property type="term" value="F:transmembrane transporter activity"/>
    <property type="evidence" value="ECO:0007669"/>
    <property type="project" value="InterPro"/>
</dbReference>
<comment type="subunit">
    <text evidence="25">Homodimer. Interacts with lysosomal protein GLMP (via lumenal domain); the interaction starts while both proteins are still in the endoplasmic reticulum and is required for stabilization of MFSD1 in lysosomes but has no direct effect on its targeting to lysosomes or transporter activity.</text>
</comment>
<dbReference type="EMBL" id="AP025628">
    <property type="protein sequence ID" value="BDG59313.1"/>
    <property type="molecule type" value="Genomic_DNA"/>
</dbReference>
<dbReference type="Pfam" id="PF07690">
    <property type="entry name" value="MFS_1"/>
    <property type="match status" value="1"/>
</dbReference>
<dbReference type="InterPro" id="IPR011701">
    <property type="entry name" value="MFS"/>
</dbReference>
<evidence type="ECO:0000256" key="22">
    <source>
        <dbReference type="ARBA" id="ARBA00044985"/>
    </source>
</evidence>
<comment type="catalytic activity">
    <reaction evidence="14">
        <text>L-alpha-aminoacyl-L-lysine(out) = L-alpha-aminoacyl-L-lysine(in)</text>
        <dbReference type="Rhea" id="RHEA:79383"/>
        <dbReference type="ChEBI" id="CHEBI:229966"/>
    </reaction>
</comment>
<gene>
    <name evidence="28" type="ORF">caldi_04030</name>
</gene>
<dbReference type="PANTHER" id="PTHR23512:SF3">
    <property type="entry name" value="MAJOR FACILITATOR SUPERFAMILY DOMAIN-CONTAINING PROTEIN 1"/>
    <property type="match status" value="1"/>
</dbReference>
<evidence type="ECO:0000256" key="16">
    <source>
        <dbReference type="ARBA" id="ARBA00044899"/>
    </source>
</evidence>
<keyword evidence="6 26" id="KW-1133">Transmembrane helix</keyword>
<feature type="transmembrane region" description="Helical" evidence="26">
    <location>
        <begin position="141"/>
        <end position="163"/>
    </location>
</feature>
<dbReference type="RefSeq" id="WP_264843440.1">
    <property type="nucleotide sequence ID" value="NZ_AP025628.1"/>
</dbReference>
<evidence type="ECO:0000256" key="20">
    <source>
        <dbReference type="ARBA" id="ARBA00044919"/>
    </source>
</evidence>
<evidence type="ECO:0000256" key="1">
    <source>
        <dbReference type="ARBA" id="ARBA00004155"/>
    </source>
</evidence>